<dbReference type="NCBIfam" id="NF041770">
    <property type="entry name" value="CFI_box_CTERM"/>
    <property type="match status" value="1"/>
</dbReference>
<dbReference type="PATRIC" id="fig|1069642.3.peg.3616"/>
<protein>
    <submittedName>
        <fullName evidence="1">Uncharacterized protein</fullName>
    </submittedName>
</protein>
<dbReference type="EMBL" id="CP002930">
    <property type="protein sequence ID" value="AFY03330.1"/>
    <property type="molecule type" value="Genomic_DNA"/>
</dbReference>
<organism evidence="1 2">
    <name type="scientific">Bdellovibrio bacteriovorus str. Tiberius</name>
    <dbReference type="NCBI Taxonomy" id="1069642"/>
    <lineage>
        <taxon>Bacteria</taxon>
        <taxon>Pseudomonadati</taxon>
        <taxon>Bdellovibrionota</taxon>
        <taxon>Bdellovibrionia</taxon>
        <taxon>Bdellovibrionales</taxon>
        <taxon>Pseudobdellovibrionaceae</taxon>
        <taxon>Bdellovibrio</taxon>
    </lineage>
</organism>
<dbReference type="InterPro" id="IPR049886">
    <property type="entry name" value="CFI_box_CTERM_dom"/>
</dbReference>
<gene>
    <name evidence="1" type="ORF">Bdt_3656</name>
</gene>
<dbReference type="RefSeq" id="WP_015092732.1">
    <property type="nucleotide sequence ID" value="NC_019567.1"/>
</dbReference>
<dbReference type="HOGENOM" id="CLU_1033129_0_0_7"/>
<dbReference type="AlphaFoldDB" id="K7Z2I7"/>
<proteinExistence type="predicted"/>
<evidence type="ECO:0000313" key="1">
    <source>
        <dbReference type="EMBL" id="AFY03330.1"/>
    </source>
</evidence>
<accession>K7Z2I7</accession>
<reference evidence="1 2" key="1">
    <citation type="journal article" date="2012" name="BMC Genomics">
        <title>Genome analysis of a simultaneously predatory and prey-independent, novel Bdellovibrio bacteriovorus from the River Tiber, supports in silico predictions of both ancient and recent lateral gene transfer from diverse bacteria.</title>
        <authorList>
            <person name="Hobley L."/>
            <person name="Lerner T.R."/>
            <person name="Williams L.E."/>
            <person name="Lambert C."/>
            <person name="Till R."/>
            <person name="Milner D.S."/>
            <person name="Basford S.M."/>
            <person name="Capeness M.J."/>
            <person name="Fenton A.K."/>
            <person name="Atterbury R.J."/>
            <person name="Harris M.A."/>
            <person name="Sockett R.E."/>
        </authorList>
    </citation>
    <scope>NUCLEOTIDE SEQUENCE [LARGE SCALE GENOMIC DNA]</scope>
    <source>
        <strain evidence="1 2">Tiberius</strain>
    </source>
</reference>
<sequence>MTELHPVDPELISKLQAAGESNLPPQVCAGCISDLKRTVATSSGGVLMQQERAREQHRLQLWKSRVMLIKKARMCMGQKLYSEAAISYEKYLKILDIVFDIKKGEKLRPEAFKESARTTELTVVASVYWDLLRIYDTHEKYQDRMMNSAKQLSMFIQFTPIYPDIIRKAESFQKTAKNPQIVKQFLKMSDKERPRCFIATSAFENPSAFEVMQLRAFRDTQLRTHNWGRKFIAVYYRYSPHIACLLDKHSWLKPSVRAALRVLIKCVSR</sequence>
<dbReference type="STRING" id="1069642.Bdt_3656"/>
<dbReference type="KEGG" id="bbat:Bdt_3656"/>
<evidence type="ECO:0000313" key="2">
    <source>
        <dbReference type="Proteomes" id="UP000010074"/>
    </source>
</evidence>
<name>K7Z2I7_BDEBC</name>
<dbReference type="Proteomes" id="UP000010074">
    <property type="component" value="Chromosome"/>
</dbReference>